<dbReference type="CDD" id="cd00796">
    <property type="entry name" value="INT_Rci_Hp1_C"/>
    <property type="match status" value="1"/>
</dbReference>
<evidence type="ECO:0000256" key="1">
    <source>
        <dbReference type="ARBA" id="ARBA00022908"/>
    </source>
</evidence>
<comment type="caution">
    <text evidence="4">The sequence shown here is derived from an EMBL/GenBank/DDBJ whole genome shotgun (WGS) entry which is preliminary data.</text>
</comment>
<accession>A0ABD4KIE7</accession>
<organism evidence="4 5">
    <name type="scientific">Lelliottia nimipressuralis</name>
    <dbReference type="NCBI Taxonomy" id="69220"/>
    <lineage>
        <taxon>Bacteria</taxon>
        <taxon>Pseudomonadati</taxon>
        <taxon>Pseudomonadota</taxon>
        <taxon>Gammaproteobacteria</taxon>
        <taxon>Enterobacterales</taxon>
        <taxon>Enterobacteriaceae</taxon>
        <taxon>Lelliottia</taxon>
    </lineage>
</organism>
<proteinExistence type="predicted"/>
<dbReference type="PANTHER" id="PTHR30349">
    <property type="entry name" value="PHAGE INTEGRASE-RELATED"/>
    <property type="match status" value="1"/>
</dbReference>
<dbReference type="InterPro" id="IPR013762">
    <property type="entry name" value="Integrase-like_cat_sf"/>
</dbReference>
<reference evidence="4 5" key="1">
    <citation type="submission" date="2020-11" db="EMBL/GenBank/DDBJ databases">
        <title>Identification of Lelliottia nimipressuralis from Wound Infection by Whole Genome-Based Bacterial Identification.</title>
        <authorList>
            <person name="Navarathna D.H."/>
            <person name="Choi H."/>
            <person name="Jinadatha C."/>
            <person name="Chatterjee P."/>
            <person name="Hwang M."/>
        </authorList>
    </citation>
    <scope>NUCLEOTIDE SEQUENCE [LARGE SCALE GENOMIC DNA]</scope>
    <source>
        <strain evidence="4 5">DN2020</strain>
    </source>
</reference>
<dbReference type="EMBL" id="JADIXP010000022">
    <property type="protein sequence ID" value="MBF4180582.1"/>
    <property type="molecule type" value="Genomic_DNA"/>
</dbReference>
<evidence type="ECO:0000313" key="5">
    <source>
        <dbReference type="Proteomes" id="UP000628560"/>
    </source>
</evidence>
<keyword evidence="2" id="KW-0233">DNA recombination</keyword>
<name>A0ABD4KIE7_9ENTR</name>
<protein>
    <submittedName>
        <fullName evidence="4">Site-specific integrase</fullName>
    </submittedName>
</protein>
<dbReference type="InterPro" id="IPR011010">
    <property type="entry name" value="DNA_brk_join_enz"/>
</dbReference>
<dbReference type="RefSeq" id="WP_194514391.1">
    <property type="nucleotide sequence ID" value="NZ_JADIXP010000022.1"/>
</dbReference>
<keyword evidence="1" id="KW-0229">DNA integration</keyword>
<dbReference type="InterPro" id="IPR002104">
    <property type="entry name" value="Integrase_catalytic"/>
</dbReference>
<evidence type="ECO:0000256" key="2">
    <source>
        <dbReference type="ARBA" id="ARBA00023172"/>
    </source>
</evidence>
<dbReference type="PROSITE" id="PS51898">
    <property type="entry name" value="TYR_RECOMBINASE"/>
    <property type="match status" value="1"/>
</dbReference>
<dbReference type="Proteomes" id="UP000628560">
    <property type="component" value="Unassembled WGS sequence"/>
</dbReference>
<dbReference type="PANTHER" id="PTHR30349:SF94">
    <property type="entry name" value="INTEGRASE_RECOMBINASE HI_1414-RELATED"/>
    <property type="match status" value="1"/>
</dbReference>
<evidence type="ECO:0000313" key="4">
    <source>
        <dbReference type="EMBL" id="MBF4180582.1"/>
    </source>
</evidence>
<dbReference type="Gene3D" id="1.10.443.10">
    <property type="entry name" value="Intergrase catalytic core"/>
    <property type="match status" value="1"/>
</dbReference>
<dbReference type="AlphaFoldDB" id="A0ABD4KIE7"/>
<dbReference type="Pfam" id="PF00589">
    <property type="entry name" value="Phage_integrase"/>
    <property type="match status" value="1"/>
</dbReference>
<gene>
    <name evidence="4" type="ORF">ISP11_22245</name>
</gene>
<dbReference type="InterPro" id="IPR050090">
    <property type="entry name" value="Tyrosine_recombinase_XerCD"/>
</dbReference>
<dbReference type="GO" id="GO:0015074">
    <property type="term" value="P:DNA integration"/>
    <property type="evidence" value="ECO:0007669"/>
    <property type="project" value="UniProtKB-KW"/>
</dbReference>
<dbReference type="GO" id="GO:0006310">
    <property type="term" value="P:DNA recombination"/>
    <property type="evidence" value="ECO:0007669"/>
    <property type="project" value="UniProtKB-KW"/>
</dbReference>
<feature type="domain" description="Tyr recombinase" evidence="3">
    <location>
        <begin position="174"/>
        <end position="350"/>
    </location>
</feature>
<sequence length="360" mass="41917">MAFYTIEKRVTTKGEIRYRVTVGVKEGGVYIHRERKTFQRKPLAATWGAQRVAEIESEGFAKKTPGITLRGLILRYMADGTITNGQSKKSSLNTIMHSSLGDLLLSDLTMNRYIEYARLRRQTVKPSTLGTELSYLKTVLDVALPFYDIQTLPTELDAAKIYLTRKNIIAPSDKRTRRPTREEFDLLHQELTRAFNDSRMGIRYHDAFEFAVFSCMRRGEICRITWEDVDFNNRSVIVRDRKDPRKKLGNHMIVPLLGRAWDLLEAQPKISKYIFPYKPGTISEAFRRARDKLKIPDIRLHDMRREAASRLFEYGFSVEEVAQVTGHKNLKTLWTVYREIHPESLHDRFAELQKRNNSDQ</sequence>
<dbReference type="SUPFAM" id="SSF56349">
    <property type="entry name" value="DNA breaking-rejoining enzymes"/>
    <property type="match status" value="1"/>
</dbReference>
<evidence type="ECO:0000259" key="3">
    <source>
        <dbReference type="PROSITE" id="PS51898"/>
    </source>
</evidence>